<keyword evidence="5" id="KW-0378">Hydrolase</keyword>
<dbReference type="FunFam" id="3.20.20.140:FF:000076">
    <property type="entry name" value="Dihydropyrimidinase like 2"/>
    <property type="match status" value="1"/>
</dbReference>
<evidence type="ECO:0000256" key="5">
    <source>
        <dbReference type="ARBA" id="ARBA00022801"/>
    </source>
</evidence>
<keyword evidence="4" id="KW-0479">Metal-binding</keyword>
<dbReference type="GO" id="GO:0046872">
    <property type="term" value="F:metal ion binding"/>
    <property type="evidence" value="ECO:0007669"/>
    <property type="project" value="UniProtKB-KW"/>
</dbReference>
<feature type="region of interest" description="Disordered" evidence="9">
    <location>
        <begin position="630"/>
        <end position="655"/>
    </location>
</feature>
<evidence type="ECO:0000256" key="8">
    <source>
        <dbReference type="PIRSR" id="PIRSR611778-50"/>
    </source>
</evidence>
<dbReference type="GO" id="GO:0006208">
    <property type="term" value="P:pyrimidine nucleobase catabolic process"/>
    <property type="evidence" value="ECO:0007669"/>
    <property type="project" value="TreeGrafter"/>
</dbReference>
<gene>
    <name evidence="11" type="primary">Dpys</name>
    <name evidence="11" type="ORF">Bhyg_13917</name>
</gene>
<sequence length="655" mass="71280">MTAPTPVKKVPIHLQSAQNRLYIKHGTVVNHDGHFKADVYVEDGKIKYVGPGSDFVVPGGVKIIDAAGRLLIPGGIDPHTHFQLPFGGTVSIDDFYKGTRAAVAGGTTTIIDFVIPNKNQSLLEAYDEWRSWADGKVCCDYGFHVAVTWWSKSVQKEMKILCEERGVNSFKVFMAYKGLYQLDDTELYEVFETCKELGAVAMVHAENGSIIAKNAEKLLNAGVTGPEGHELSRNEEVEAEAVNRACIIAHQVNCPLYVVHVMSKSAALELARARQRYNGVGIFGETLAAALGSDGTNYSHHCFNHAAAHVLSPPLRPDTTTPECLMKFLSHHKAADIISSARLKGDSVFGDVLTGAIGCSLRDVKPSASLYYITSPPIRRDPETPKKLLKALALNHLQTTGSDNCTFNKEQKELGKGDFTKIPNGVNGVEDRMSVVWEKGVHGGLIDPCRFVAITSTNAAKIFNLYPQKGRIEAGSDADIVVWNPTATRVISASTHRQACDFNIFEGMTCHGVPEFVIVKGRVCVEDGVLRVAEGYGTFLETPLSPPYVYNGINGIKNGDDESTNENGRNLNIEEELAIEIPAPEPLSNFLSGLALSVSSDTTRASTPTGRAMRQDGQRNLQDSTFSISEEIDTSEQRSSIRVRNPPGGKSSGFW</sequence>
<dbReference type="InterPro" id="IPR006680">
    <property type="entry name" value="Amidohydro-rel"/>
</dbReference>
<dbReference type="Gene3D" id="2.30.40.10">
    <property type="entry name" value="Urease, subunit C, domain 1"/>
    <property type="match status" value="2"/>
</dbReference>
<dbReference type="AlphaFoldDB" id="A0A9Q0MS68"/>
<evidence type="ECO:0000256" key="4">
    <source>
        <dbReference type="ARBA" id="ARBA00022723"/>
    </source>
</evidence>
<dbReference type="Pfam" id="PF01979">
    <property type="entry name" value="Amidohydro_1"/>
    <property type="match status" value="1"/>
</dbReference>
<organism evidence="11 12">
    <name type="scientific">Pseudolycoriella hygida</name>
    <dbReference type="NCBI Taxonomy" id="35572"/>
    <lineage>
        <taxon>Eukaryota</taxon>
        <taxon>Metazoa</taxon>
        <taxon>Ecdysozoa</taxon>
        <taxon>Arthropoda</taxon>
        <taxon>Hexapoda</taxon>
        <taxon>Insecta</taxon>
        <taxon>Pterygota</taxon>
        <taxon>Neoptera</taxon>
        <taxon>Endopterygota</taxon>
        <taxon>Diptera</taxon>
        <taxon>Nematocera</taxon>
        <taxon>Sciaroidea</taxon>
        <taxon>Sciaridae</taxon>
        <taxon>Pseudolycoriella</taxon>
    </lineage>
</organism>
<dbReference type="InterPro" id="IPR011059">
    <property type="entry name" value="Metal-dep_hydrolase_composite"/>
</dbReference>
<comment type="cofactor">
    <cofactor evidence="1">
        <name>Zn(2+)</name>
        <dbReference type="ChEBI" id="CHEBI:29105"/>
    </cofactor>
</comment>
<protein>
    <recommendedName>
        <fullName evidence="7">dihydropyrimidinase</fullName>
        <ecNumber evidence="7">3.5.2.2</ecNumber>
    </recommendedName>
</protein>
<dbReference type="InterPro" id="IPR050378">
    <property type="entry name" value="Metallo-dep_Hydrolases_sf"/>
</dbReference>
<feature type="domain" description="Amidohydrolase-related" evidence="10">
    <location>
        <begin position="71"/>
        <end position="523"/>
    </location>
</feature>
<evidence type="ECO:0000313" key="11">
    <source>
        <dbReference type="EMBL" id="KAJ6635332.1"/>
    </source>
</evidence>
<comment type="caution">
    <text evidence="11">The sequence shown here is derived from an EMBL/GenBank/DDBJ whole genome shotgun (WGS) entry which is preliminary data.</text>
</comment>
<accession>A0A9Q0MS68</accession>
<dbReference type="GO" id="GO:0004157">
    <property type="term" value="F:dihydropyrimidinase activity"/>
    <property type="evidence" value="ECO:0007669"/>
    <property type="project" value="UniProtKB-EC"/>
</dbReference>
<keyword evidence="12" id="KW-1185">Reference proteome</keyword>
<dbReference type="SUPFAM" id="SSF51338">
    <property type="entry name" value="Composite domain of metallo-dependent hydrolases"/>
    <property type="match status" value="2"/>
</dbReference>
<evidence type="ECO:0000256" key="7">
    <source>
        <dbReference type="ARBA" id="ARBA00039113"/>
    </source>
</evidence>
<dbReference type="EC" id="3.5.2.2" evidence="7"/>
<feature type="region of interest" description="Disordered" evidence="9">
    <location>
        <begin position="601"/>
        <end position="620"/>
    </location>
</feature>
<name>A0A9Q0MS68_9DIPT</name>
<evidence type="ECO:0000313" key="12">
    <source>
        <dbReference type="Proteomes" id="UP001151699"/>
    </source>
</evidence>
<feature type="modified residue" description="N6-carboxylysine" evidence="8">
    <location>
        <position position="171"/>
    </location>
</feature>
<dbReference type="GO" id="GO:0005829">
    <property type="term" value="C:cytosol"/>
    <property type="evidence" value="ECO:0007669"/>
    <property type="project" value="TreeGrafter"/>
</dbReference>
<comment type="PTM">
    <text evidence="8">Carbamylation allows a single lysine to coordinate two divalent metal cations.</text>
</comment>
<evidence type="ECO:0000259" key="10">
    <source>
        <dbReference type="Pfam" id="PF01979"/>
    </source>
</evidence>
<comment type="similarity">
    <text evidence="2">Belongs to the metallo-dependent hydrolases superfamily. Hydantoinase/dihydropyrimidinase family.</text>
</comment>
<evidence type="ECO:0000256" key="6">
    <source>
        <dbReference type="ARBA" id="ARBA00036696"/>
    </source>
</evidence>
<dbReference type="Gene3D" id="3.20.20.140">
    <property type="entry name" value="Metal-dependent hydrolases"/>
    <property type="match status" value="2"/>
</dbReference>
<dbReference type="SUPFAM" id="SSF51556">
    <property type="entry name" value="Metallo-dependent hydrolases"/>
    <property type="match status" value="2"/>
</dbReference>
<dbReference type="InterPro" id="IPR011778">
    <property type="entry name" value="Hydantoinase/dihydroPyrase"/>
</dbReference>
<evidence type="ECO:0000256" key="2">
    <source>
        <dbReference type="ARBA" id="ARBA00008829"/>
    </source>
</evidence>
<evidence type="ECO:0000256" key="9">
    <source>
        <dbReference type="SAM" id="MobiDB-lite"/>
    </source>
</evidence>
<comment type="catalytic activity">
    <reaction evidence="6">
        <text>5,6-dihydrouracil + H2O = 3-(carbamoylamino)propanoate + H(+)</text>
        <dbReference type="Rhea" id="RHEA:16121"/>
        <dbReference type="ChEBI" id="CHEBI:11892"/>
        <dbReference type="ChEBI" id="CHEBI:15377"/>
        <dbReference type="ChEBI" id="CHEBI:15378"/>
        <dbReference type="ChEBI" id="CHEBI:15901"/>
        <dbReference type="EC" id="3.5.2.2"/>
    </reaction>
</comment>
<dbReference type="Proteomes" id="UP001151699">
    <property type="component" value="Chromosome C"/>
</dbReference>
<reference evidence="11" key="1">
    <citation type="submission" date="2022-07" db="EMBL/GenBank/DDBJ databases">
        <authorList>
            <person name="Trinca V."/>
            <person name="Uliana J.V.C."/>
            <person name="Torres T.T."/>
            <person name="Ward R.J."/>
            <person name="Monesi N."/>
        </authorList>
    </citation>
    <scope>NUCLEOTIDE SEQUENCE</scope>
    <source>
        <strain evidence="11">HSMRA1968</strain>
        <tissue evidence="11">Whole embryos</tissue>
    </source>
</reference>
<dbReference type="EMBL" id="WJQU01000004">
    <property type="protein sequence ID" value="KAJ6635332.1"/>
    <property type="molecule type" value="Genomic_DNA"/>
</dbReference>
<dbReference type="PANTHER" id="PTHR11647:SF1">
    <property type="entry name" value="COLLAPSIN RESPONSE MEDIATOR PROTEIN"/>
    <property type="match status" value="1"/>
</dbReference>
<dbReference type="CDD" id="cd01314">
    <property type="entry name" value="D-HYD"/>
    <property type="match status" value="1"/>
</dbReference>
<evidence type="ECO:0000256" key="3">
    <source>
        <dbReference type="ARBA" id="ARBA00022553"/>
    </source>
</evidence>
<dbReference type="FunFam" id="3.20.20.140:FF:000217">
    <property type="entry name" value="Dihydropyrimidinase-related protein 1"/>
    <property type="match status" value="1"/>
</dbReference>
<dbReference type="PANTHER" id="PTHR11647">
    <property type="entry name" value="HYDRANTOINASE/DIHYDROPYRIMIDINASE FAMILY MEMBER"/>
    <property type="match status" value="1"/>
</dbReference>
<keyword evidence="3" id="KW-0597">Phosphoprotein</keyword>
<proteinExistence type="inferred from homology"/>
<dbReference type="OrthoDB" id="10258955at2759"/>
<dbReference type="InterPro" id="IPR032466">
    <property type="entry name" value="Metal_Hydrolase"/>
</dbReference>
<evidence type="ECO:0000256" key="1">
    <source>
        <dbReference type="ARBA" id="ARBA00001947"/>
    </source>
</evidence>